<evidence type="ECO:0000256" key="3">
    <source>
        <dbReference type="ARBA" id="ARBA00017689"/>
    </source>
</evidence>
<evidence type="ECO:0000256" key="5">
    <source>
        <dbReference type="ARBA" id="ARBA00022792"/>
    </source>
</evidence>
<feature type="region of interest" description="Disordered" evidence="9">
    <location>
        <begin position="1"/>
        <end position="29"/>
    </location>
</feature>
<evidence type="ECO:0000256" key="2">
    <source>
        <dbReference type="ARBA" id="ARBA00009575"/>
    </source>
</evidence>
<dbReference type="EMBL" id="JASNQZ010000001">
    <property type="protein sequence ID" value="KAL0960719.1"/>
    <property type="molecule type" value="Genomic_DNA"/>
</dbReference>
<reference evidence="11" key="1">
    <citation type="submission" date="2024-06" db="EMBL/GenBank/DDBJ databases">
        <title>Multi-omics analyses provide insights into the biosynthesis of the anticancer antibiotic pleurotin in Hohenbuehelia grisea.</title>
        <authorList>
            <person name="Weaver J.A."/>
            <person name="Alberti F."/>
        </authorList>
    </citation>
    <scope>NUCLEOTIDE SEQUENCE [LARGE SCALE GENOMIC DNA]</scope>
    <source>
        <strain evidence="11">T-177</strain>
    </source>
</reference>
<keyword evidence="7" id="KW-0496">Mitochondrion</keyword>
<keyword evidence="6" id="KW-1133">Transmembrane helix</keyword>
<evidence type="ECO:0000256" key="7">
    <source>
        <dbReference type="ARBA" id="ARBA00023128"/>
    </source>
</evidence>
<proteinExistence type="inferred from homology"/>
<name>A0ABR3JYT2_9AGAR</name>
<dbReference type="Pfam" id="PF12597">
    <property type="entry name" value="Cox20"/>
    <property type="match status" value="2"/>
</dbReference>
<keyword evidence="8" id="KW-0472">Membrane</keyword>
<evidence type="ECO:0000256" key="6">
    <source>
        <dbReference type="ARBA" id="ARBA00022989"/>
    </source>
</evidence>
<comment type="caution">
    <text evidence="10">The sequence shown here is derived from an EMBL/GenBank/DDBJ whole genome shotgun (WGS) entry which is preliminary data.</text>
</comment>
<evidence type="ECO:0000256" key="9">
    <source>
        <dbReference type="SAM" id="MobiDB-lite"/>
    </source>
</evidence>
<keyword evidence="5" id="KW-0999">Mitochondrion inner membrane</keyword>
<evidence type="ECO:0000256" key="1">
    <source>
        <dbReference type="ARBA" id="ARBA00004273"/>
    </source>
</evidence>
<sequence>MSTSETNTAVPGANAQASSAIPPHPGYQKPTGNTVVDVWNSMKNITQIPCARNSLLSGIASGLGIGVIRGLSTGAPDTPYNHPLMPEAVYSGPLVAGNWAMATFTLISLGSWHICQRQLTRERETVQKIVDSLPQRSIKQADKGDVAAPS</sequence>
<accession>A0ABR3JYT2</accession>
<dbReference type="InterPro" id="IPR022533">
    <property type="entry name" value="Cox20"/>
</dbReference>
<comment type="subcellular location">
    <subcellularLocation>
        <location evidence="1">Mitochondrion inner membrane</location>
    </subcellularLocation>
</comment>
<dbReference type="PANTHER" id="PTHR31586:SF1">
    <property type="entry name" value="CYTOCHROME C OXIDASE ASSEMBLY PROTEIN COX20, MITOCHONDRIAL"/>
    <property type="match status" value="1"/>
</dbReference>
<dbReference type="PANTHER" id="PTHR31586">
    <property type="entry name" value="CYTOCHROME C OXIDASE PROTEIN 20"/>
    <property type="match status" value="1"/>
</dbReference>
<evidence type="ECO:0000313" key="11">
    <source>
        <dbReference type="Proteomes" id="UP001556367"/>
    </source>
</evidence>
<evidence type="ECO:0000313" key="10">
    <source>
        <dbReference type="EMBL" id="KAL0960719.1"/>
    </source>
</evidence>
<keyword evidence="4" id="KW-0812">Transmembrane</keyword>
<feature type="compositionally biased region" description="Polar residues" evidence="9">
    <location>
        <begin position="1"/>
        <end position="19"/>
    </location>
</feature>
<organism evidence="10 11">
    <name type="scientific">Hohenbuehelia grisea</name>
    <dbReference type="NCBI Taxonomy" id="104357"/>
    <lineage>
        <taxon>Eukaryota</taxon>
        <taxon>Fungi</taxon>
        <taxon>Dikarya</taxon>
        <taxon>Basidiomycota</taxon>
        <taxon>Agaricomycotina</taxon>
        <taxon>Agaricomycetes</taxon>
        <taxon>Agaricomycetidae</taxon>
        <taxon>Agaricales</taxon>
        <taxon>Pleurotineae</taxon>
        <taxon>Pleurotaceae</taxon>
        <taxon>Hohenbuehelia</taxon>
    </lineage>
</organism>
<comment type="similarity">
    <text evidence="2">Belongs to the COX20 family.</text>
</comment>
<dbReference type="Proteomes" id="UP001556367">
    <property type="component" value="Unassembled WGS sequence"/>
</dbReference>
<keyword evidence="11" id="KW-1185">Reference proteome</keyword>
<evidence type="ECO:0000256" key="8">
    <source>
        <dbReference type="ARBA" id="ARBA00023136"/>
    </source>
</evidence>
<protein>
    <recommendedName>
        <fullName evidence="3">Cytochrome c oxidase assembly protein COX20, mitochondrial</fullName>
    </recommendedName>
</protein>
<evidence type="ECO:0000256" key="4">
    <source>
        <dbReference type="ARBA" id="ARBA00022692"/>
    </source>
</evidence>
<gene>
    <name evidence="10" type="ORF">HGRIS_005745</name>
</gene>